<dbReference type="Gene3D" id="1.20.58.1120">
    <property type="match status" value="1"/>
</dbReference>
<proteinExistence type="inferred from homology"/>
<keyword evidence="10" id="KW-0966">Cell projection</keyword>
<dbReference type="GeneID" id="106539452"/>
<evidence type="ECO:0000256" key="3">
    <source>
        <dbReference type="ARBA" id="ARBA00022490"/>
    </source>
</evidence>
<evidence type="ECO:0000256" key="4">
    <source>
        <dbReference type="ARBA" id="ARBA00022701"/>
    </source>
</evidence>
<evidence type="ECO:0000313" key="13">
    <source>
        <dbReference type="RefSeq" id="XP_013909723.1"/>
    </source>
</evidence>
<evidence type="ECO:0000256" key="7">
    <source>
        <dbReference type="ARBA" id="ARBA00023054"/>
    </source>
</evidence>
<dbReference type="PANTHER" id="PTHR45703">
    <property type="entry name" value="DYNEIN HEAVY CHAIN"/>
    <property type="match status" value="1"/>
</dbReference>
<evidence type="ECO:0000256" key="9">
    <source>
        <dbReference type="ARBA" id="ARBA00023212"/>
    </source>
</evidence>
<gene>
    <name evidence="13" type="primary">LOC106539452</name>
</gene>
<evidence type="ECO:0000313" key="12">
    <source>
        <dbReference type="Proteomes" id="UP000504617"/>
    </source>
</evidence>
<dbReference type="Pfam" id="PF08393">
    <property type="entry name" value="DHC_N2"/>
    <property type="match status" value="2"/>
</dbReference>
<dbReference type="GO" id="GO:0007018">
    <property type="term" value="P:microtubule-based movement"/>
    <property type="evidence" value="ECO:0007669"/>
    <property type="project" value="InterPro"/>
</dbReference>
<dbReference type="GO" id="GO:0005930">
    <property type="term" value="C:axoneme"/>
    <property type="evidence" value="ECO:0007669"/>
    <property type="project" value="UniProtKB-SubCell"/>
</dbReference>
<evidence type="ECO:0000256" key="6">
    <source>
        <dbReference type="ARBA" id="ARBA00023017"/>
    </source>
</evidence>
<dbReference type="GO" id="GO:0051959">
    <property type="term" value="F:dynein light intermediate chain binding"/>
    <property type="evidence" value="ECO:0007669"/>
    <property type="project" value="InterPro"/>
</dbReference>
<keyword evidence="5" id="KW-0547">Nucleotide-binding</keyword>
<dbReference type="Proteomes" id="UP000504617">
    <property type="component" value="Unplaced"/>
</dbReference>
<keyword evidence="6" id="KW-0243">Dynein</keyword>
<dbReference type="Gene3D" id="1.20.140.100">
    <property type="entry name" value="Dynein heavy chain, N-terminal domain 2"/>
    <property type="match status" value="1"/>
</dbReference>
<sequence>MLKKHKEKFKTGLIHCADDFKKKAQTLLQDFDVNGPFTSAVSADAALEQILAMRQLLATMKEEENALRSNLGIFKIDQPASKDLQKLERELDYIQQVWEITKEWEVHWEEWKNGSFKTLKTEVMENTAFALFRKLNKLSKELKVLRSESLSFFRGTEEVFQALDDNQVALSTMKASRFVKPFEKDVDRWERCLSLILEVIEMLLTVQRQWMYLENIFLGEDIRKQLPGESSSFDNINSSWKTIMDRFVKDNNALRATHYPGLLDKLVEMNNALEDIQKSLDMYLETKRHIFPRFYFLSNDDLLEILGQSRNPEAVQPHLKKCFDNIKCLKIQKIGTTQRSEAVGMFSLDGEYVDFTHPVLLEGPVEDWLCDVERAMRWTLREVLRNCRLALKKMLTKRDKWVKEWPGQMVITASQIQWTTDVSKCLATCKERGDKKYLKAMKKKQVSMLNKYSEAIRGSLTKIMRLKIVALVTVEVHARDVIEKLYKSGLVDVTSFEWLSQLRLYWEKVH</sequence>
<dbReference type="GO" id="GO:0005874">
    <property type="term" value="C:microtubule"/>
    <property type="evidence" value="ECO:0007669"/>
    <property type="project" value="UniProtKB-KW"/>
</dbReference>
<dbReference type="RefSeq" id="XP_013909723.1">
    <property type="nucleotide sequence ID" value="XM_014054248.1"/>
</dbReference>
<dbReference type="AlphaFoldDB" id="A0A6I9XF87"/>
<keyword evidence="9" id="KW-0206">Cytoskeleton</keyword>
<dbReference type="GO" id="GO:0000166">
    <property type="term" value="F:nucleotide binding"/>
    <property type="evidence" value="ECO:0007669"/>
    <property type="project" value="UniProtKB-KW"/>
</dbReference>
<dbReference type="InterPro" id="IPR042222">
    <property type="entry name" value="Dynein_2_N"/>
</dbReference>
<reference evidence="13" key="1">
    <citation type="submission" date="2025-08" db="UniProtKB">
        <authorList>
            <consortium name="RefSeq"/>
        </authorList>
    </citation>
    <scope>IDENTIFICATION</scope>
    <source>
        <tissue evidence="13">Skeletal muscle</tissue>
    </source>
</reference>
<dbReference type="FunFam" id="3.20.180.20:FF:000003">
    <property type="entry name" value="Dynein heavy chain 12, axonemal"/>
    <property type="match status" value="1"/>
</dbReference>
<dbReference type="InterPro" id="IPR013602">
    <property type="entry name" value="Dynein_heavy_linker"/>
</dbReference>
<keyword evidence="7" id="KW-0175">Coiled coil</keyword>
<dbReference type="PANTHER" id="PTHR45703:SF32">
    <property type="entry name" value="DYNEINS HEAVY CHAIN"/>
    <property type="match status" value="1"/>
</dbReference>
<evidence type="ECO:0000256" key="8">
    <source>
        <dbReference type="ARBA" id="ARBA00023069"/>
    </source>
</evidence>
<dbReference type="GO" id="GO:0030286">
    <property type="term" value="C:dynein complex"/>
    <property type="evidence" value="ECO:0007669"/>
    <property type="project" value="UniProtKB-KW"/>
</dbReference>
<dbReference type="FunFam" id="1.20.140.100:FF:000006">
    <property type="entry name" value="dynein heavy chain 2, axonemal"/>
    <property type="match status" value="1"/>
</dbReference>
<evidence type="ECO:0000259" key="11">
    <source>
        <dbReference type="Pfam" id="PF08393"/>
    </source>
</evidence>
<keyword evidence="3" id="KW-0963">Cytoplasm</keyword>
<dbReference type="GO" id="GO:0045505">
    <property type="term" value="F:dynein intermediate chain binding"/>
    <property type="evidence" value="ECO:0007669"/>
    <property type="project" value="InterPro"/>
</dbReference>
<feature type="domain" description="Dynein heavy chain linker" evidence="11">
    <location>
        <begin position="150"/>
        <end position="387"/>
    </location>
</feature>
<dbReference type="InterPro" id="IPR026983">
    <property type="entry name" value="DHC"/>
</dbReference>
<name>A0A6I9XF87_9SAUR</name>
<feature type="domain" description="Dynein heavy chain linker" evidence="11">
    <location>
        <begin position="84"/>
        <end position="143"/>
    </location>
</feature>
<dbReference type="Gene3D" id="3.20.180.20">
    <property type="entry name" value="Dynein heavy chain, N-terminal domain 2"/>
    <property type="match status" value="1"/>
</dbReference>
<evidence type="ECO:0000256" key="10">
    <source>
        <dbReference type="ARBA" id="ARBA00023273"/>
    </source>
</evidence>
<keyword evidence="12" id="KW-1185">Reference proteome</keyword>
<keyword evidence="8" id="KW-0969">Cilium</keyword>
<comment type="subcellular location">
    <subcellularLocation>
        <location evidence="1">Cytoplasm</location>
        <location evidence="1">Cytoskeleton</location>
        <location evidence="1">Cilium axoneme</location>
    </subcellularLocation>
</comment>
<evidence type="ECO:0000256" key="1">
    <source>
        <dbReference type="ARBA" id="ARBA00004430"/>
    </source>
</evidence>
<dbReference type="InterPro" id="IPR042228">
    <property type="entry name" value="Dynein_linker_3"/>
</dbReference>
<protein>
    <submittedName>
        <fullName evidence="13">Dynein heavy chain 2, axonemal-like</fullName>
    </submittedName>
</protein>
<keyword evidence="4" id="KW-0493">Microtubule</keyword>
<dbReference type="OrthoDB" id="10251809at2759"/>
<evidence type="ECO:0000256" key="5">
    <source>
        <dbReference type="ARBA" id="ARBA00022741"/>
    </source>
</evidence>
<accession>A0A6I9XF87</accession>
<dbReference type="KEGG" id="tsr:106539452"/>
<evidence type="ECO:0000256" key="2">
    <source>
        <dbReference type="ARBA" id="ARBA00008887"/>
    </source>
</evidence>
<organism evidence="12 13">
    <name type="scientific">Thamnophis sirtalis</name>
    <dbReference type="NCBI Taxonomy" id="35019"/>
    <lineage>
        <taxon>Eukaryota</taxon>
        <taxon>Metazoa</taxon>
        <taxon>Chordata</taxon>
        <taxon>Craniata</taxon>
        <taxon>Vertebrata</taxon>
        <taxon>Euteleostomi</taxon>
        <taxon>Lepidosauria</taxon>
        <taxon>Squamata</taxon>
        <taxon>Bifurcata</taxon>
        <taxon>Unidentata</taxon>
        <taxon>Episquamata</taxon>
        <taxon>Toxicofera</taxon>
        <taxon>Serpentes</taxon>
        <taxon>Colubroidea</taxon>
        <taxon>Colubridae</taxon>
        <taxon>Natricinae</taxon>
        <taxon>Thamnophis</taxon>
    </lineage>
</organism>
<comment type="similarity">
    <text evidence="2">Belongs to the dynein heavy chain family.</text>
</comment>